<organism evidence="1 2">
    <name type="scientific">Nocardia aurantiaca</name>
    <dbReference type="NCBI Taxonomy" id="2675850"/>
    <lineage>
        <taxon>Bacteria</taxon>
        <taxon>Bacillati</taxon>
        <taxon>Actinomycetota</taxon>
        <taxon>Actinomycetes</taxon>
        <taxon>Mycobacteriales</taxon>
        <taxon>Nocardiaceae</taxon>
        <taxon>Nocardia</taxon>
    </lineage>
</organism>
<keyword evidence="2" id="KW-1185">Reference proteome</keyword>
<proteinExistence type="predicted"/>
<dbReference type="EMBL" id="WMBB01000001">
    <property type="protein sequence ID" value="MTE11500.1"/>
    <property type="molecule type" value="Genomic_DNA"/>
</dbReference>
<evidence type="ECO:0000313" key="2">
    <source>
        <dbReference type="Proteomes" id="UP000432464"/>
    </source>
</evidence>
<gene>
    <name evidence="1" type="ORF">GLP40_01665</name>
</gene>
<dbReference type="RefSeq" id="WP_154786005.1">
    <property type="nucleotide sequence ID" value="NZ_WMBB01000001.1"/>
</dbReference>
<accession>A0A6I3KSH8</accession>
<sequence length="154" mass="17184">MASGVVSTLVSGLLPLLGAGLGASATLLVQRSSAREAKLRFRAESRLAHREELKSALLDYFETTQRLQGELDVRERGGAPDDLKRLIESVWLAEKRLEIICSDALRDRVIAHARGLHDAVRDPVAHPDWWAHCQSLQRDMLSQAKAELTRGHDW</sequence>
<name>A0A6I3KSH8_9NOCA</name>
<dbReference type="AlphaFoldDB" id="A0A6I3KSH8"/>
<dbReference type="Proteomes" id="UP000432464">
    <property type="component" value="Unassembled WGS sequence"/>
</dbReference>
<evidence type="ECO:0000313" key="1">
    <source>
        <dbReference type="EMBL" id="MTE11500.1"/>
    </source>
</evidence>
<reference evidence="1 2" key="1">
    <citation type="submission" date="2019-11" db="EMBL/GenBank/DDBJ databases">
        <title>Nocardia sp. nov. CT2-14 isolated from soil.</title>
        <authorList>
            <person name="Kanchanasin P."/>
            <person name="Tanasupawat S."/>
            <person name="Yuki M."/>
            <person name="Kudo T."/>
        </authorList>
    </citation>
    <scope>NUCLEOTIDE SEQUENCE [LARGE SCALE GENOMIC DNA]</scope>
    <source>
        <strain evidence="1 2">CT2-14</strain>
    </source>
</reference>
<comment type="caution">
    <text evidence="1">The sequence shown here is derived from an EMBL/GenBank/DDBJ whole genome shotgun (WGS) entry which is preliminary data.</text>
</comment>
<protein>
    <submittedName>
        <fullName evidence="1">Uncharacterized protein</fullName>
    </submittedName>
</protein>